<organism evidence="1 2">
    <name type="scientific">Clavibacter michiganensis</name>
    <dbReference type="NCBI Taxonomy" id="28447"/>
    <lineage>
        <taxon>Bacteria</taxon>
        <taxon>Bacillati</taxon>
        <taxon>Actinomycetota</taxon>
        <taxon>Actinomycetes</taxon>
        <taxon>Micrococcales</taxon>
        <taxon>Microbacteriaceae</taxon>
        <taxon>Clavibacter</taxon>
    </lineage>
</organism>
<dbReference type="Pfam" id="PF07015">
    <property type="entry name" value="VirC1"/>
    <property type="match status" value="1"/>
</dbReference>
<reference evidence="1 2" key="1">
    <citation type="submission" date="2018-02" db="EMBL/GenBank/DDBJ databases">
        <title>Bacteriophage NCPPB3778 and a type I-E CRISPR drive the evolution of the US Biological Select Agent, Rathayibacter toxicus.</title>
        <authorList>
            <person name="Davis E.W.II."/>
            <person name="Tabima J.F."/>
            <person name="Weisberg A.J."/>
            <person name="Lopes L.D."/>
            <person name="Wiseman M.S."/>
            <person name="Wiseman M.S."/>
            <person name="Pupko T."/>
            <person name="Belcher M.S."/>
            <person name="Sechler A.J."/>
            <person name="Tancos M.A."/>
            <person name="Schroeder B.K."/>
            <person name="Murray T.D."/>
            <person name="Luster D.G."/>
            <person name="Schneider W.L."/>
            <person name="Rogers E."/>
            <person name="Andreote F.D."/>
            <person name="Grunwald N.J."/>
            <person name="Putnam M.L."/>
            <person name="Chang J.H."/>
        </authorList>
    </citation>
    <scope>NUCLEOTIDE SEQUENCE [LARGE SCALE GENOMIC DNA]</scope>
    <source>
        <strain evidence="1 2">AY1B3</strain>
    </source>
</reference>
<dbReference type="RefSeq" id="WP_104290674.1">
    <property type="nucleotide sequence ID" value="NZ_JASBPY010000016.1"/>
</dbReference>
<dbReference type="InterPro" id="IPR050678">
    <property type="entry name" value="DNA_Partitioning_ATPase"/>
</dbReference>
<dbReference type="InterPro" id="IPR027417">
    <property type="entry name" value="P-loop_NTPase"/>
</dbReference>
<dbReference type="EMBL" id="PSXY01000018">
    <property type="protein sequence ID" value="PPF66629.1"/>
    <property type="molecule type" value="Genomic_DNA"/>
</dbReference>
<dbReference type="InterPro" id="IPR009744">
    <property type="entry name" value="VirC1"/>
</dbReference>
<accession>A0A2S5VSG6</accession>
<dbReference type="PANTHER" id="PTHR13696:SF96">
    <property type="entry name" value="COBQ_COBB_MIND_PARA NUCLEOTIDE BINDING DOMAIN-CONTAINING PROTEIN"/>
    <property type="match status" value="1"/>
</dbReference>
<gene>
    <name evidence="1" type="ORF">C5E16_10930</name>
</gene>
<protein>
    <submittedName>
        <fullName evidence="1">Cobyrinic acid ac-diamide synthase</fullName>
    </submittedName>
</protein>
<comment type="caution">
    <text evidence="1">The sequence shown here is derived from an EMBL/GenBank/DDBJ whole genome shotgun (WGS) entry which is preliminary data.</text>
</comment>
<evidence type="ECO:0000313" key="2">
    <source>
        <dbReference type="Proteomes" id="UP000239241"/>
    </source>
</evidence>
<dbReference type="SUPFAM" id="SSF52540">
    <property type="entry name" value="P-loop containing nucleoside triphosphate hydrolases"/>
    <property type="match status" value="1"/>
</dbReference>
<name>A0A2S5VSG6_9MICO</name>
<evidence type="ECO:0000313" key="1">
    <source>
        <dbReference type="EMBL" id="PPF66629.1"/>
    </source>
</evidence>
<dbReference type="PIRSF" id="PIRSF009320">
    <property type="entry name" value="Nuc_binding_HP_1000"/>
    <property type="match status" value="1"/>
</dbReference>
<dbReference type="Gene3D" id="3.40.50.300">
    <property type="entry name" value="P-loop containing nucleotide triphosphate hydrolases"/>
    <property type="match status" value="1"/>
</dbReference>
<sequence>MITLFGGTKGGAGKTTAAINVATSLALDGANVMLVDADKQRSAAKWHARRLDAGHTPALSLVEKQGNVFAAIRDLDKHYDHVIVDVAGDDNQEMRTAMTAADLMLVVLRPSQLDVETLEEFTDVIDTARDFNADLRVRSLLSQAPTNHNETETVDVSEYLVEFPQVQPLETVLYLRKAYRDTLADGRGVLEVSGAGAKKARAEIQELVGEVYA</sequence>
<dbReference type="AlphaFoldDB" id="A0A2S5VSG6"/>
<dbReference type="CDD" id="cd02042">
    <property type="entry name" value="ParAB_family"/>
    <property type="match status" value="1"/>
</dbReference>
<dbReference type="Proteomes" id="UP000239241">
    <property type="component" value="Unassembled WGS sequence"/>
</dbReference>
<proteinExistence type="predicted"/>
<dbReference type="PANTHER" id="PTHR13696">
    <property type="entry name" value="P-LOOP CONTAINING NUCLEOSIDE TRIPHOSPHATE HYDROLASE"/>
    <property type="match status" value="1"/>
</dbReference>